<proteinExistence type="predicted"/>
<dbReference type="AlphaFoldDB" id="A0A0F8BHZ3"/>
<dbReference type="RefSeq" id="WP_050023891.1">
    <property type="nucleotide sequence ID" value="NZ_JNFH02000011.1"/>
</dbReference>
<accession>A0A0F8BHZ3</accession>
<keyword evidence="3" id="KW-1185">Reference proteome</keyword>
<dbReference type="Proteomes" id="UP000053331">
    <property type="component" value="Unassembled WGS sequence"/>
</dbReference>
<dbReference type="OrthoDB" id="346267at2157"/>
<evidence type="ECO:0000313" key="3">
    <source>
        <dbReference type="Proteomes" id="UP000053331"/>
    </source>
</evidence>
<dbReference type="EMBL" id="JNFH02000011">
    <property type="protein sequence ID" value="KKF39888.1"/>
    <property type="molecule type" value="Genomic_DNA"/>
</dbReference>
<organism evidence="2 3">
    <name type="scientific">Halorubrum saccharovorum</name>
    <dbReference type="NCBI Taxonomy" id="2248"/>
    <lineage>
        <taxon>Archaea</taxon>
        <taxon>Methanobacteriati</taxon>
        <taxon>Methanobacteriota</taxon>
        <taxon>Stenosarchaea group</taxon>
        <taxon>Halobacteria</taxon>
        <taxon>Halobacteriales</taxon>
        <taxon>Haloferacaceae</taxon>
        <taxon>Halorubrum</taxon>
    </lineage>
</organism>
<name>A0A0F8BHZ3_9EURY</name>
<sequence length="305" mass="32342">MSGAGSSKAGFTMEPEFGAGPGADPTWIQPGIDIAVSDLSVQQALERSRHPDSPLPAGSRPRDFEGGLGLEFTLTDANWHDLVFADGGTALPTSNTTAPSSAWYFATTLPDGTVEPRTPTGTIITDAEVVYERASDIRVSLTGIYGFEPDNVTAPADGAIQQPSDEDAFSYHGASFSVDGLNQPLMQSTTISLAGLSRFRRGQGRHPYDAVTGAIEPAFSTDAIFTERDQLAAAVDDVDTTDYEQIGKVPGTVTFENGQGDTIEYALSELQPTSYNWSNLVAADTSLSEPIDWHVTDVTPTVTTA</sequence>
<feature type="region of interest" description="Disordered" evidence="1">
    <location>
        <begin position="43"/>
        <end position="64"/>
    </location>
</feature>
<reference evidence="2 3" key="1">
    <citation type="journal article" date="2015" name="Genome Announc.">
        <title>Draft genome sequence of a Halorubrum H3 strain isolated from the burlinskoye salt lake (Altai Krai, Russia).</title>
        <authorList>
            <person name="Rozanov A.S."/>
            <person name="Bryanskaya A.V."/>
            <person name="Malup T.K."/>
            <person name="Kotenko A.V."/>
            <person name="Peltek S.E."/>
        </authorList>
    </citation>
    <scope>NUCLEOTIDE SEQUENCE [LARGE SCALE GENOMIC DNA]</scope>
    <source>
        <strain evidence="2 3">H3</strain>
    </source>
</reference>
<feature type="region of interest" description="Disordered" evidence="1">
    <location>
        <begin position="1"/>
        <end position="29"/>
    </location>
</feature>
<gene>
    <name evidence="2" type="ORF">FK85_25010</name>
</gene>
<protein>
    <submittedName>
        <fullName evidence="2">Uncharacterized protein</fullName>
    </submittedName>
</protein>
<evidence type="ECO:0000256" key="1">
    <source>
        <dbReference type="SAM" id="MobiDB-lite"/>
    </source>
</evidence>
<evidence type="ECO:0000313" key="2">
    <source>
        <dbReference type="EMBL" id="KKF39888.1"/>
    </source>
</evidence>
<comment type="caution">
    <text evidence="2">The sequence shown here is derived from an EMBL/GenBank/DDBJ whole genome shotgun (WGS) entry which is preliminary data.</text>
</comment>